<keyword evidence="5" id="KW-0479">Metal-binding</keyword>
<evidence type="ECO:0000259" key="13">
    <source>
        <dbReference type="PROSITE" id="PS51746"/>
    </source>
</evidence>
<feature type="domain" description="PPM-type phosphatase" evidence="13">
    <location>
        <begin position="271"/>
        <end position="724"/>
    </location>
</feature>
<dbReference type="GO" id="GO:0004722">
    <property type="term" value="F:protein serine/threonine phosphatase activity"/>
    <property type="evidence" value="ECO:0007669"/>
    <property type="project" value="UniProtKB-EC"/>
</dbReference>
<dbReference type="PROSITE" id="PS51746">
    <property type="entry name" value="PPM_2"/>
    <property type="match status" value="1"/>
</dbReference>
<evidence type="ECO:0000256" key="12">
    <source>
        <dbReference type="SAM" id="MobiDB-lite"/>
    </source>
</evidence>
<evidence type="ECO:0000256" key="5">
    <source>
        <dbReference type="ARBA" id="ARBA00022723"/>
    </source>
</evidence>
<evidence type="ECO:0000313" key="15">
    <source>
        <dbReference type="RefSeq" id="XP_022732534.1"/>
    </source>
</evidence>
<evidence type="ECO:0000256" key="7">
    <source>
        <dbReference type="ARBA" id="ARBA00022842"/>
    </source>
</evidence>
<dbReference type="OrthoDB" id="420076at2759"/>
<dbReference type="Proteomes" id="UP000515121">
    <property type="component" value="Unplaced"/>
</dbReference>
<keyword evidence="7" id="KW-0460">Magnesium</keyword>
<comment type="cofactor">
    <cofactor evidence="1">
        <name>Mn(2+)</name>
        <dbReference type="ChEBI" id="CHEBI:29035"/>
    </cofactor>
</comment>
<keyword evidence="14" id="KW-1185">Reference proteome</keyword>
<dbReference type="SMART" id="SM00332">
    <property type="entry name" value="PP2Cc"/>
    <property type="match status" value="1"/>
</dbReference>
<evidence type="ECO:0000256" key="10">
    <source>
        <dbReference type="ARBA" id="ARBA00047761"/>
    </source>
</evidence>
<proteinExistence type="inferred from homology"/>
<evidence type="ECO:0000256" key="1">
    <source>
        <dbReference type="ARBA" id="ARBA00001936"/>
    </source>
</evidence>
<comment type="catalytic activity">
    <reaction evidence="10">
        <text>O-phospho-L-seryl-[protein] + H2O = L-seryl-[protein] + phosphate</text>
        <dbReference type="Rhea" id="RHEA:20629"/>
        <dbReference type="Rhea" id="RHEA-COMP:9863"/>
        <dbReference type="Rhea" id="RHEA-COMP:11604"/>
        <dbReference type="ChEBI" id="CHEBI:15377"/>
        <dbReference type="ChEBI" id="CHEBI:29999"/>
        <dbReference type="ChEBI" id="CHEBI:43474"/>
        <dbReference type="ChEBI" id="CHEBI:83421"/>
        <dbReference type="EC" id="3.1.3.16"/>
    </reaction>
</comment>
<dbReference type="RefSeq" id="XP_022732534.1">
    <property type="nucleotide sequence ID" value="XM_022876799.1"/>
</dbReference>
<dbReference type="GeneID" id="111286678"/>
<evidence type="ECO:0000256" key="6">
    <source>
        <dbReference type="ARBA" id="ARBA00022801"/>
    </source>
</evidence>
<dbReference type="FunFam" id="3.60.40.10:FF:000050">
    <property type="entry name" value="probable protein phosphatase 2C 4"/>
    <property type="match status" value="1"/>
</dbReference>
<dbReference type="InterPro" id="IPR001932">
    <property type="entry name" value="PPM-type_phosphatase-like_dom"/>
</dbReference>
<dbReference type="PANTHER" id="PTHR13832">
    <property type="entry name" value="PROTEIN PHOSPHATASE 2C"/>
    <property type="match status" value="1"/>
</dbReference>
<dbReference type="Gene3D" id="3.60.40.10">
    <property type="entry name" value="PPM-type phosphatase domain"/>
    <property type="match status" value="1"/>
</dbReference>
<dbReference type="KEGG" id="dzi:111286678"/>
<evidence type="ECO:0000256" key="3">
    <source>
        <dbReference type="ARBA" id="ARBA00006702"/>
    </source>
</evidence>
<name>A0A6P5XWF9_DURZI</name>
<dbReference type="PANTHER" id="PTHR13832:SF228">
    <property type="entry name" value="PROTEIN PHOSPHATASE 2C 23-RELATED"/>
    <property type="match status" value="1"/>
</dbReference>
<organism evidence="14 15">
    <name type="scientific">Durio zibethinus</name>
    <name type="common">Durian</name>
    <dbReference type="NCBI Taxonomy" id="66656"/>
    <lineage>
        <taxon>Eukaryota</taxon>
        <taxon>Viridiplantae</taxon>
        <taxon>Streptophyta</taxon>
        <taxon>Embryophyta</taxon>
        <taxon>Tracheophyta</taxon>
        <taxon>Spermatophyta</taxon>
        <taxon>Magnoliopsida</taxon>
        <taxon>eudicotyledons</taxon>
        <taxon>Gunneridae</taxon>
        <taxon>Pentapetalae</taxon>
        <taxon>rosids</taxon>
        <taxon>malvids</taxon>
        <taxon>Malvales</taxon>
        <taxon>Malvaceae</taxon>
        <taxon>Helicteroideae</taxon>
        <taxon>Durio</taxon>
    </lineage>
</organism>
<evidence type="ECO:0000256" key="8">
    <source>
        <dbReference type="ARBA" id="ARBA00022912"/>
    </source>
</evidence>
<dbReference type="InterPro" id="IPR015655">
    <property type="entry name" value="PP2C"/>
</dbReference>
<dbReference type="AlphaFoldDB" id="A0A6P5XWF9"/>
<comment type="cofactor">
    <cofactor evidence="2">
        <name>Mg(2+)</name>
        <dbReference type="ChEBI" id="CHEBI:18420"/>
    </cofactor>
</comment>
<dbReference type="CDD" id="cd00143">
    <property type="entry name" value="PP2Cc"/>
    <property type="match status" value="1"/>
</dbReference>
<feature type="region of interest" description="Disordered" evidence="12">
    <location>
        <begin position="342"/>
        <end position="365"/>
    </location>
</feature>
<dbReference type="GO" id="GO:0046872">
    <property type="term" value="F:metal ion binding"/>
    <property type="evidence" value="ECO:0007669"/>
    <property type="project" value="UniProtKB-KW"/>
</dbReference>
<sequence>MGNGIGKLSVCFTGGGGYGGEEARRRKEIAMLLSDPLDEGLGHSFCYVRPDPSRLSSSKVHSEESTTTFRTISGASVSANTYTRLSTALVDPYVSYNNSCFDRAAAFESTTSFSSIPLQPIPKNLINSSGPMSGSLVPGSGPLERGFMSGPIERGFMSGPLDNINNNYNRGLFSGPLDKGFSDQFQRSFSHGAFAFKPRSKKGSLIRVLQRAISKTVSRGQNSMVAPIKGVISVKEPEWVIGSNKNPIHNHNENLTVSSLNLSSEGSLDDDESMESQNLQWAQGKAGEDRVHVVVSEEHGWVFVGIYDGFNGPDAPDFLLSNLYSNVHKELKGLLWEDGFEQATATSPEEEKQSREPESDRGCSDDACSRCLEQENYPCEKEDVDFDSNSSSKMKKGRNLKRRYRSAAKRWEENQMRWKCEWDRERLELDRKLKEQLNRNKSDGSRSTINHGDVLKALSQALKRTEESYLDIADKMLMENPELALMGSCVLVMLMKGEDVYVMNVGDSRAVLAQKAEPDYRLGKVRQDLERINEETLHDLEGFDGYRSSAIPDLTAFQLSVDHSTSVEEEVQRIINEHPDDAYAVMNDRVKGSLKVTRAFGAGFLKQPKWNNALLEMFRIDYKGTSPYITCVPSLHHHKLGPKDRFLVLSSDGLYQYLTNEEAVSEVELFITLQPEGDPAQHLVEEVLFRAAKKAGMDFHELLEIPQGDRRRYHDDVSVIVISLEGRIWRSCG</sequence>
<evidence type="ECO:0000256" key="4">
    <source>
        <dbReference type="ARBA" id="ARBA00013081"/>
    </source>
</evidence>
<reference evidence="15" key="1">
    <citation type="submission" date="2025-08" db="UniProtKB">
        <authorList>
            <consortium name="RefSeq"/>
        </authorList>
    </citation>
    <scope>IDENTIFICATION</scope>
    <source>
        <tissue evidence="15">Fruit stalk</tissue>
    </source>
</reference>
<keyword evidence="9" id="KW-0464">Manganese</keyword>
<dbReference type="GO" id="GO:0048366">
    <property type="term" value="P:leaf development"/>
    <property type="evidence" value="ECO:0007669"/>
    <property type="project" value="UniProtKB-ARBA"/>
</dbReference>
<evidence type="ECO:0000313" key="14">
    <source>
        <dbReference type="Proteomes" id="UP000515121"/>
    </source>
</evidence>
<evidence type="ECO:0000256" key="11">
    <source>
        <dbReference type="ARBA" id="ARBA00048336"/>
    </source>
</evidence>
<dbReference type="SUPFAM" id="SSF81606">
    <property type="entry name" value="PP2C-like"/>
    <property type="match status" value="1"/>
</dbReference>
<keyword evidence="8" id="KW-0904">Protein phosphatase</keyword>
<accession>A0A6P5XWF9</accession>
<protein>
    <recommendedName>
        <fullName evidence="4">protein-serine/threonine phosphatase</fullName>
        <ecNumber evidence="4">3.1.3.16</ecNumber>
    </recommendedName>
</protein>
<comment type="catalytic activity">
    <reaction evidence="11">
        <text>O-phospho-L-threonyl-[protein] + H2O = L-threonyl-[protein] + phosphate</text>
        <dbReference type="Rhea" id="RHEA:47004"/>
        <dbReference type="Rhea" id="RHEA-COMP:11060"/>
        <dbReference type="Rhea" id="RHEA-COMP:11605"/>
        <dbReference type="ChEBI" id="CHEBI:15377"/>
        <dbReference type="ChEBI" id="CHEBI:30013"/>
        <dbReference type="ChEBI" id="CHEBI:43474"/>
        <dbReference type="ChEBI" id="CHEBI:61977"/>
        <dbReference type="EC" id="3.1.3.16"/>
    </reaction>
</comment>
<gene>
    <name evidence="15" type="primary">LOC111286678</name>
</gene>
<evidence type="ECO:0000256" key="9">
    <source>
        <dbReference type="ARBA" id="ARBA00023211"/>
    </source>
</evidence>
<feature type="compositionally biased region" description="Basic and acidic residues" evidence="12">
    <location>
        <begin position="349"/>
        <end position="365"/>
    </location>
</feature>
<dbReference type="InterPro" id="IPR036457">
    <property type="entry name" value="PPM-type-like_dom_sf"/>
</dbReference>
<evidence type="ECO:0000256" key="2">
    <source>
        <dbReference type="ARBA" id="ARBA00001946"/>
    </source>
</evidence>
<dbReference type="EC" id="3.1.3.16" evidence="4"/>
<comment type="similarity">
    <text evidence="3">Belongs to the PP2C family.</text>
</comment>
<dbReference type="Pfam" id="PF00481">
    <property type="entry name" value="PP2C"/>
    <property type="match status" value="2"/>
</dbReference>
<keyword evidence="6" id="KW-0378">Hydrolase</keyword>